<evidence type="ECO:0000259" key="20">
    <source>
        <dbReference type="Pfam" id="PF04324"/>
    </source>
</evidence>
<comment type="caution">
    <text evidence="23">The sequence shown here is derived from an EMBL/GenBank/DDBJ whole genome shotgun (WGS) entry which is preliminary data.</text>
</comment>
<comment type="cofactor">
    <cofactor evidence="2">
        <name>[4Fe-4S] cluster</name>
        <dbReference type="ChEBI" id="CHEBI:49883"/>
    </cofactor>
</comment>
<evidence type="ECO:0000259" key="21">
    <source>
        <dbReference type="Pfam" id="PF07992"/>
    </source>
</evidence>
<keyword evidence="10" id="KW-0479">Metal-binding</keyword>
<dbReference type="SUPFAM" id="SSF55124">
    <property type="entry name" value="Nitrite/Sulfite reductase N-terminal domain-like"/>
    <property type="match status" value="1"/>
</dbReference>
<dbReference type="Pfam" id="PF03460">
    <property type="entry name" value="NIR_SIR_ferr"/>
    <property type="match status" value="1"/>
</dbReference>
<dbReference type="RefSeq" id="WP_302037563.1">
    <property type="nucleotide sequence ID" value="NZ_JAUKPO010000005.1"/>
</dbReference>
<dbReference type="InterPro" id="IPR041575">
    <property type="entry name" value="Rubredoxin_C"/>
</dbReference>
<dbReference type="PROSITE" id="PS00365">
    <property type="entry name" value="NIR_SIR"/>
    <property type="match status" value="1"/>
</dbReference>
<comment type="cofactor">
    <cofactor evidence="3 17">
        <name>FAD</name>
        <dbReference type="ChEBI" id="CHEBI:57692"/>
    </cofactor>
</comment>
<evidence type="ECO:0000259" key="19">
    <source>
        <dbReference type="Pfam" id="PF03460"/>
    </source>
</evidence>
<evidence type="ECO:0000256" key="12">
    <source>
        <dbReference type="ARBA" id="ARBA00023002"/>
    </source>
</evidence>
<dbReference type="InterPro" id="IPR016156">
    <property type="entry name" value="FAD/NAD-linked_Rdtase_dimer_sf"/>
</dbReference>
<gene>
    <name evidence="23" type="primary">nirB</name>
    <name evidence="23" type="ORF">Q0590_10875</name>
</gene>
<evidence type="ECO:0000256" key="4">
    <source>
        <dbReference type="ARBA" id="ARBA00005096"/>
    </source>
</evidence>
<dbReference type="InterPro" id="IPR005117">
    <property type="entry name" value="NiRdtase/SiRdtase_haem-b_fer"/>
</dbReference>
<dbReference type="SUPFAM" id="SSF56014">
    <property type="entry name" value="Nitrite and sulphite reductase 4Fe-4S domain-like"/>
    <property type="match status" value="1"/>
</dbReference>
<keyword evidence="8 17" id="KW-0285">Flavoprotein</keyword>
<keyword evidence="11 17" id="KW-0274">FAD</keyword>
<dbReference type="InterPro" id="IPR036136">
    <property type="entry name" value="Nit/Sulf_reduc_fer-like_dom_sf"/>
</dbReference>
<dbReference type="InterPro" id="IPR041854">
    <property type="entry name" value="BFD-like_2Fe2S-bd_dom_sf"/>
</dbReference>
<dbReference type="Pfam" id="PF01077">
    <property type="entry name" value="NIR_SIR"/>
    <property type="match status" value="1"/>
</dbReference>
<evidence type="ECO:0000259" key="18">
    <source>
        <dbReference type="Pfam" id="PF01077"/>
    </source>
</evidence>
<dbReference type="EMBL" id="JAUKPO010000005">
    <property type="protein sequence ID" value="MDO1446758.1"/>
    <property type="molecule type" value="Genomic_DNA"/>
</dbReference>
<protein>
    <submittedName>
        <fullName evidence="23">Nitrite reductase large subunit NirB</fullName>
    </submittedName>
</protein>
<evidence type="ECO:0000256" key="2">
    <source>
        <dbReference type="ARBA" id="ARBA00001966"/>
    </source>
</evidence>
<organism evidence="23 24">
    <name type="scientific">Rhodocytophaga aerolata</name>
    <dbReference type="NCBI Taxonomy" id="455078"/>
    <lineage>
        <taxon>Bacteria</taxon>
        <taxon>Pseudomonadati</taxon>
        <taxon>Bacteroidota</taxon>
        <taxon>Cytophagia</taxon>
        <taxon>Cytophagales</taxon>
        <taxon>Rhodocytophagaceae</taxon>
        <taxon>Rhodocytophaga</taxon>
    </lineage>
</organism>
<dbReference type="Pfam" id="PF04324">
    <property type="entry name" value="Fer2_BFD"/>
    <property type="match status" value="1"/>
</dbReference>
<dbReference type="InterPro" id="IPR006067">
    <property type="entry name" value="NO2/SO3_Rdtase_4Fe4S_dom"/>
</dbReference>
<dbReference type="NCBIfam" id="TIGR02374">
    <property type="entry name" value="nitri_red_nirB"/>
    <property type="match status" value="1"/>
</dbReference>
<keyword evidence="7" id="KW-0349">Heme</keyword>
<name>A0ABT8R6C3_9BACT</name>
<dbReference type="CDD" id="cd19944">
    <property type="entry name" value="NirB_Fer2_BFD-like_2"/>
    <property type="match status" value="1"/>
</dbReference>
<dbReference type="PRINTS" id="PR00397">
    <property type="entry name" value="SIROHAEM"/>
</dbReference>
<evidence type="ECO:0000256" key="6">
    <source>
        <dbReference type="ARBA" id="ARBA00022485"/>
    </source>
</evidence>
<evidence type="ECO:0000256" key="11">
    <source>
        <dbReference type="ARBA" id="ARBA00022827"/>
    </source>
</evidence>
<keyword evidence="14" id="KW-0411">Iron-sulfur</keyword>
<keyword evidence="24" id="KW-1185">Reference proteome</keyword>
<evidence type="ECO:0000313" key="23">
    <source>
        <dbReference type="EMBL" id="MDO1446758.1"/>
    </source>
</evidence>
<dbReference type="SUPFAM" id="SSF51905">
    <property type="entry name" value="FAD/NAD(P)-binding domain"/>
    <property type="match status" value="2"/>
</dbReference>
<comment type="similarity">
    <text evidence="5">Belongs to the nitrite and sulfite reductase 4Fe-4S domain family.</text>
</comment>
<feature type="domain" description="Nitrite/Sulfite reductase ferredoxin-like" evidence="19">
    <location>
        <begin position="556"/>
        <end position="617"/>
    </location>
</feature>
<evidence type="ECO:0000259" key="22">
    <source>
        <dbReference type="Pfam" id="PF18267"/>
    </source>
</evidence>
<feature type="domain" description="FAD/NAD(P)-binding" evidence="21">
    <location>
        <begin position="2"/>
        <end position="283"/>
    </location>
</feature>
<dbReference type="Pfam" id="PF18267">
    <property type="entry name" value="Rubredoxin_C"/>
    <property type="match status" value="1"/>
</dbReference>
<evidence type="ECO:0000256" key="13">
    <source>
        <dbReference type="ARBA" id="ARBA00023004"/>
    </source>
</evidence>
<dbReference type="Gene3D" id="3.30.390.30">
    <property type="match status" value="1"/>
</dbReference>
<keyword evidence="13" id="KW-0408">Iron</keyword>
<dbReference type="InterPro" id="IPR052034">
    <property type="entry name" value="NasD-like"/>
</dbReference>
<dbReference type="Gene3D" id="1.10.10.1100">
    <property type="entry name" value="BFD-like [2Fe-2S]-binding domain"/>
    <property type="match status" value="1"/>
</dbReference>
<evidence type="ECO:0000256" key="1">
    <source>
        <dbReference type="ARBA" id="ARBA00001929"/>
    </source>
</evidence>
<dbReference type="PRINTS" id="PR00368">
    <property type="entry name" value="FADPNR"/>
</dbReference>
<evidence type="ECO:0000256" key="10">
    <source>
        <dbReference type="ARBA" id="ARBA00022723"/>
    </source>
</evidence>
<sequence length="832" mass="90796">MMNIVVIGNGMVGYKFCEKLVAKSTSKAFNITVIGEEPRPAYDRVHLSAYFSGTTVEELTMAPASWYAENGINLLTGELAISIDRTAKTVTTQHGRILSYDKLILVTGSGAFVPPIKGVEKDGVFVYRTIEDLEAIISYSKKAKKAAVIGGGLLGLEAAKAVLDLGLEAHVVEFAPRLMPRQLDEAGSTILQNKLESLGIGIHLTKNTASIEGENCISGMIFTDGTFLEVDMVVISAGIKPRDELAIKSGLATGTRGGIVVNDSLQTSDADIFAIGECALHGQMIYGLVAPGYEMADVVVSQLTGNNKTFTAYDMSTKLKLIGVDVASFGDPFCTSTKHRTIVLEDKVKGVYKRINISEDGKRLLGGILVGEAESYNMLLQTAKNNILLPPNPEDMILGARGGSEGAQGSGVMSLPDEALICSCENVSKGALCSAITEGELSDIKDIKKCTKAGTGCGGCIPMLNDLLTETMKAQGKVVRKVLCEHFTYTRQELFDIIKISGIRTYDNLIEEYGKGHGCEVCKPAVASMMASIWNEMILKQATIQDTNDQYLANIQRGGTYSVVPRIPGGEITAEKLIVIGQVAQKYGLYCKITGGQRIDLFGARVDQLPDIWEELIDAGFESGHAYGKSLRTVKSCVGSTWCRFGVQDSVTFAIEVEERYKGLRAPHKLKSAVSGCVRECAEAQSKDFGIIATEKGWNLYVCGNGGAKPQHAQLLASDIDKETCIKYIDRFLMFYIKTAEPLTRTATWLNKLEGGIDYLKQVVVHDSLGMGEQLEKEMEFLVETYQCEWREVVNNPQLRQRFKHFINSDEADPQIQFREERGQKVPVGWSR</sequence>
<dbReference type="PANTHER" id="PTHR43809">
    <property type="entry name" value="NITRITE REDUCTASE (NADH) LARGE SUBUNIT"/>
    <property type="match status" value="1"/>
</dbReference>
<dbReference type="Pfam" id="PF07992">
    <property type="entry name" value="Pyr_redox_2"/>
    <property type="match status" value="1"/>
</dbReference>
<evidence type="ECO:0000256" key="16">
    <source>
        <dbReference type="ARBA" id="ARBA00034078"/>
    </source>
</evidence>
<dbReference type="PRINTS" id="PR00411">
    <property type="entry name" value="PNDRDTASEI"/>
</dbReference>
<keyword evidence="9" id="KW-0001">2Fe-2S</keyword>
<dbReference type="CDD" id="cd19943">
    <property type="entry name" value="NirB_Fer2_BFD-like_1"/>
    <property type="match status" value="1"/>
</dbReference>
<reference evidence="23" key="1">
    <citation type="submission" date="2023-07" db="EMBL/GenBank/DDBJ databases">
        <title>The genome sequence of Rhodocytophaga aerolata KACC 12507.</title>
        <authorList>
            <person name="Zhang X."/>
        </authorList>
    </citation>
    <scope>NUCLEOTIDE SEQUENCE</scope>
    <source>
        <strain evidence="23">KACC 12507</strain>
    </source>
</reference>
<feature type="domain" description="NADH-rubredoxin oxidoreductase C-terminal" evidence="22">
    <location>
        <begin position="316"/>
        <end position="384"/>
    </location>
</feature>
<keyword evidence="15 17" id="KW-0534">Nitrate assimilation</keyword>
<dbReference type="Proteomes" id="UP001168528">
    <property type="component" value="Unassembled WGS sequence"/>
</dbReference>
<evidence type="ECO:0000256" key="5">
    <source>
        <dbReference type="ARBA" id="ARBA00010429"/>
    </source>
</evidence>
<dbReference type="PIRSF" id="PIRSF037149">
    <property type="entry name" value="NirB"/>
    <property type="match status" value="1"/>
</dbReference>
<comment type="cofactor">
    <cofactor evidence="16">
        <name>[2Fe-2S] cluster</name>
        <dbReference type="ChEBI" id="CHEBI:190135"/>
    </cofactor>
</comment>
<evidence type="ECO:0000256" key="14">
    <source>
        <dbReference type="ARBA" id="ARBA00023014"/>
    </source>
</evidence>
<proteinExistence type="inferred from homology"/>
<dbReference type="PANTHER" id="PTHR43809:SF1">
    <property type="entry name" value="NITRITE REDUCTASE (NADH) LARGE SUBUNIT"/>
    <property type="match status" value="1"/>
</dbReference>
<dbReference type="NCBIfam" id="NF011565">
    <property type="entry name" value="PRK14989.1"/>
    <property type="match status" value="1"/>
</dbReference>
<evidence type="ECO:0000256" key="7">
    <source>
        <dbReference type="ARBA" id="ARBA00022617"/>
    </source>
</evidence>
<dbReference type="InterPro" id="IPR017121">
    <property type="entry name" value="Nitrite_Rdtase_lsu"/>
</dbReference>
<evidence type="ECO:0000256" key="15">
    <source>
        <dbReference type="ARBA" id="ARBA00023063"/>
    </source>
</evidence>
<keyword evidence="6" id="KW-0004">4Fe-4S</keyword>
<dbReference type="InterPro" id="IPR045854">
    <property type="entry name" value="NO2/SO3_Rdtase_4Fe4S_sf"/>
</dbReference>
<feature type="domain" description="Nitrite/sulphite reductase 4Fe-4S" evidence="18">
    <location>
        <begin position="628"/>
        <end position="762"/>
    </location>
</feature>
<evidence type="ECO:0000256" key="17">
    <source>
        <dbReference type="PIRNR" id="PIRNR037149"/>
    </source>
</evidence>
<dbReference type="InterPro" id="IPR006066">
    <property type="entry name" value="NO2/SO3_Rdtase_FeS/sirohaem_BS"/>
</dbReference>
<evidence type="ECO:0000256" key="3">
    <source>
        <dbReference type="ARBA" id="ARBA00001974"/>
    </source>
</evidence>
<comment type="cofactor">
    <cofactor evidence="1">
        <name>siroheme</name>
        <dbReference type="ChEBI" id="CHEBI:60052"/>
    </cofactor>
</comment>
<dbReference type="Gene3D" id="3.50.50.60">
    <property type="entry name" value="FAD/NAD(P)-binding domain"/>
    <property type="match status" value="2"/>
</dbReference>
<dbReference type="InterPro" id="IPR007419">
    <property type="entry name" value="BFD-like_2Fe2S-bd_dom"/>
</dbReference>
<evidence type="ECO:0000256" key="8">
    <source>
        <dbReference type="ARBA" id="ARBA00022630"/>
    </source>
</evidence>
<evidence type="ECO:0000313" key="24">
    <source>
        <dbReference type="Proteomes" id="UP001168528"/>
    </source>
</evidence>
<dbReference type="InterPro" id="IPR012744">
    <property type="entry name" value="Nitri_red_NirB"/>
</dbReference>
<feature type="domain" description="BFD-like [2Fe-2S]-binding" evidence="20">
    <location>
        <begin position="420"/>
        <end position="470"/>
    </location>
</feature>
<keyword evidence="12" id="KW-0560">Oxidoreductase</keyword>
<dbReference type="Gene3D" id="3.30.413.10">
    <property type="entry name" value="Sulfite Reductase Hemoprotein, domain 1"/>
    <property type="match status" value="1"/>
</dbReference>
<comment type="pathway">
    <text evidence="4">Nitrogen metabolism; nitrate reduction (assimilation).</text>
</comment>
<dbReference type="InterPro" id="IPR023753">
    <property type="entry name" value="FAD/NAD-binding_dom"/>
</dbReference>
<dbReference type="InterPro" id="IPR036188">
    <property type="entry name" value="FAD/NAD-bd_sf"/>
</dbReference>
<evidence type="ECO:0000256" key="9">
    <source>
        <dbReference type="ARBA" id="ARBA00022714"/>
    </source>
</evidence>
<accession>A0ABT8R6C3</accession>